<feature type="domain" description="DDE Tnp4" evidence="3">
    <location>
        <begin position="3"/>
        <end position="59"/>
    </location>
</feature>
<evidence type="ECO:0000313" key="4">
    <source>
        <dbReference type="EnsemblMetazoa" id="Aqu2.1.20997_001"/>
    </source>
</evidence>
<proteinExistence type="predicted"/>
<keyword evidence="2" id="KW-0479">Metal-binding</keyword>
<dbReference type="GO" id="GO:0046872">
    <property type="term" value="F:metal ion binding"/>
    <property type="evidence" value="ECO:0007669"/>
    <property type="project" value="UniProtKB-KW"/>
</dbReference>
<dbReference type="STRING" id="400682.A0A1X7U089"/>
<evidence type="ECO:0000256" key="2">
    <source>
        <dbReference type="ARBA" id="ARBA00022723"/>
    </source>
</evidence>
<dbReference type="InterPro" id="IPR027806">
    <property type="entry name" value="HARBI1_dom"/>
</dbReference>
<dbReference type="EnsemblMetazoa" id="Aqu2.1.20997_001">
    <property type="protein sequence ID" value="Aqu2.1.20997_001"/>
    <property type="gene ID" value="Aqu2.1.20997"/>
</dbReference>
<name>A0A1X7U089_AMPQE</name>
<dbReference type="InParanoid" id="A0A1X7U089"/>
<evidence type="ECO:0000259" key="3">
    <source>
        <dbReference type="Pfam" id="PF13359"/>
    </source>
</evidence>
<evidence type="ECO:0000256" key="1">
    <source>
        <dbReference type="ARBA" id="ARBA00001968"/>
    </source>
</evidence>
<reference evidence="4" key="1">
    <citation type="submission" date="2017-05" db="UniProtKB">
        <authorList>
            <consortium name="EnsemblMetazoa"/>
        </authorList>
    </citation>
    <scope>IDENTIFICATION</scope>
</reference>
<protein>
    <recommendedName>
        <fullName evidence="3">DDE Tnp4 domain-containing protein</fullName>
    </recommendedName>
</protein>
<comment type="cofactor">
    <cofactor evidence="1">
        <name>a divalent metal cation</name>
        <dbReference type="ChEBI" id="CHEBI:60240"/>
    </cofactor>
</comment>
<sequence>QNGLTHNRHNYNYRLSRARRVVENAFGILGNRFRVLITPGALVPEKAEVIVLARCTLHNFYNHKQDLVQSILPIKVWILKMKILML</sequence>
<dbReference type="AlphaFoldDB" id="A0A1X7U089"/>
<dbReference type="Pfam" id="PF13359">
    <property type="entry name" value="DDE_Tnp_4"/>
    <property type="match status" value="1"/>
</dbReference>
<organism evidence="4">
    <name type="scientific">Amphimedon queenslandica</name>
    <name type="common">Sponge</name>
    <dbReference type="NCBI Taxonomy" id="400682"/>
    <lineage>
        <taxon>Eukaryota</taxon>
        <taxon>Metazoa</taxon>
        <taxon>Porifera</taxon>
        <taxon>Demospongiae</taxon>
        <taxon>Heteroscleromorpha</taxon>
        <taxon>Haplosclerida</taxon>
        <taxon>Niphatidae</taxon>
        <taxon>Amphimedon</taxon>
    </lineage>
</organism>
<accession>A0A1X7U089</accession>